<reference evidence="3" key="1">
    <citation type="submission" date="2023-05" db="EMBL/GenBank/DDBJ databases">
        <title>Anaerotaeda fermentans gen. nov., sp. nov., a novel anaerobic planctomycete of the new family within the order Sedimentisphaerales isolated from Taman Peninsula, Russia.</title>
        <authorList>
            <person name="Khomyakova M.A."/>
            <person name="Merkel A.Y."/>
            <person name="Slobodkin A.I."/>
        </authorList>
    </citation>
    <scope>NUCLEOTIDE SEQUENCE</scope>
    <source>
        <strain evidence="3">M17dextr</strain>
    </source>
</reference>
<dbReference type="PROSITE" id="PS51318">
    <property type="entry name" value="TAT"/>
    <property type="match status" value="1"/>
</dbReference>
<dbReference type="SUPFAM" id="SSF53743">
    <property type="entry name" value="FucI/AraA N-terminal and middle domains"/>
    <property type="match status" value="1"/>
</dbReference>
<name>A0AAW6U3X6_9BACT</name>
<dbReference type="RefSeq" id="WP_349245333.1">
    <property type="nucleotide sequence ID" value="NZ_JASCXX010000014.1"/>
</dbReference>
<evidence type="ECO:0000256" key="2">
    <source>
        <dbReference type="ARBA" id="ARBA00023277"/>
    </source>
</evidence>
<protein>
    <submittedName>
        <fullName evidence="3">Uncharacterized protein</fullName>
    </submittedName>
</protein>
<sequence>MGTQRLPVGCACCGLSRRRFLAAGCGACLGAAGVLTAPRATRAAQGRTMRIRIVYALHAPVQPGPDWPNVGFDFRPVMERTTTTLTKQCPDLRFVASMATGPEQAQKILDEDKGTIDGYVVCQLNCWNRVVQTLATSGKPTLYVDFQYGGSGGFLVYTAAFLRSGTPNVGFVSSSRMEDLVEAVKCFGVVGKGGSPAEFVAATARARTSTTPKAGDLSCNPDAVKTLSSAECIAAMKTSKILAVRDQESGPAEPVSGIPMERVSFAEVNEAWKTADKDESRAVADRWQRSATEVIDVSRETLETSAAMYLGMKSVLRRHRANAITINCLGGFYGGHIHAYPCLGFHELCNEGLIGACECDVRSTATMVMLTALTQGRPGYISDPVIDTAKRQIIYAHCVASNRVFGPEGATNPFAIMTHSEDRQGASLRSVLPLGYMTTTVEMEQSRQEILFHQGKAVQNDPDDRACRTKLAVEPVGDIEKLFTQWDQWSWHRVTCYGDLKEPIFALADAMGYKVLEEA</sequence>
<evidence type="ECO:0000313" key="4">
    <source>
        <dbReference type="Proteomes" id="UP001431776"/>
    </source>
</evidence>
<keyword evidence="1" id="KW-0413">Isomerase</keyword>
<dbReference type="Proteomes" id="UP001431776">
    <property type="component" value="Unassembled WGS sequence"/>
</dbReference>
<keyword evidence="2" id="KW-0119">Carbohydrate metabolism</keyword>
<dbReference type="PANTHER" id="PTHR36120">
    <property type="entry name" value="FUCOSE ISOMERASE"/>
    <property type="match status" value="1"/>
</dbReference>
<dbReference type="PANTHER" id="PTHR36120:SF1">
    <property type="entry name" value="L-FUCOSE ISOMERASE C-TERMINAL DOMAIN-CONTAINING PROTEIN"/>
    <property type="match status" value="1"/>
</dbReference>
<dbReference type="GO" id="GO:0005737">
    <property type="term" value="C:cytoplasm"/>
    <property type="evidence" value="ECO:0007669"/>
    <property type="project" value="InterPro"/>
</dbReference>
<dbReference type="InterPro" id="IPR006311">
    <property type="entry name" value="TAT_signal"/>
</dbReference>
<proteinExistence type="predicted"/>
<accession>A0AAW6U3X6</accession>
<dbReference type="EMBL" id="JASCXX010000014">
    <property type="protein sequence ID" value="MDI6449923.1"/>
    <property type="molecule type" value="Genomic_DNA"/>
</dbReference>
<dbReference type="InterPro" id="IPR009015">
    <property type="entry name" value="Fucose_isomerase_N/cen_sf"/>
</dbReference>
<dbReference type="GO" id="GO:0005996">
    <property type="term" value="P:monosaccharide metabolic process"/>
    <property type="evidence" value="ECO:0007669"/>
    <property type="project" value="InterPro"/>
</dbReference>
<dbReference type="GO" id="GO:0016861">
    <property type="term" value="F:intramolecular oxidoreductase activity, interconverting aldoses and ketoses"/>
    <property type="evidence" value="ECO:0007669"/>
    <property type="project" value="InterPro"/>
</dbReference>
<comment type="caution">
    <text evidence="3">The sequence shown here is derived from an EMBL/GenBank/DDBJ whole genome shotgun (WGS) entry which is preliminary data.</text>
</comment>
<organism evidence="3 4">
    <name type="scientific">Anaerobaca lacustris</name>
    <dbReference type="NCBI Taxonomy" id="3044600"/>
    <lineage>
        <taxon>Bacteria</taxon>
        <taxon>Pseudomonadati</taxon>
        <taxon>Planctomycetota</taxon>
        <taxon>Phycisphaerae</taxon>
        <taxon>Sedimentisphaerales</taxon>
        <taxon>Anaerobacaceae</taxon>
        <taxon>Anaerobaca</taxon>
    </lineage>
</organism>
<evidence type="ECO:0000256" key="1">
    <source>
        <dbReference type="ARBA" id="ARBA00023235"/>
    </source>
</evidence>
<evidence type="ECO:0000313" key="3">
    <source>
        <dbReference type="EMBL" id="MDI6449923.1"/>
    </source>
</evidence>
<gene>
    <name evidence="3" type="ORF">QJ522_12765</name>
</gene>
<dbReference type="AlphaFoldDB" id="A0AAW6U3X6"/>
<keyword evidence="4" id="KW-1185">Reference proteome</keyword>